<evidence type="ECO:0000313" key="3">
    <source>
        <dbReference type="EMBL" id="CAL4766478.1"/>
    </source>
</evidence>
<comment type="caution">
    <text evidence="2">The sequence shown here is derived from an EMBL/GenBank/DDBJ whole genome shotgun (WGS) entry which is preliminary data.</text>
</comment>
<reference evidence="2" key="1">
    <citation type="submission" date="2022-10" db="EMBL/GenBank/DDBJ databases">
        <authorList>
            <person name="Chen Y."/>
            <person name="Dougan E. K."/>
            <person name="Chan C."/>
            <person name="Rhodes N."/>
            <person name="Thang M."/>
        </authorList>
    </citation>
    <scope>NUCLEOTIDE SEQUENCE</scope>
</reference>
<feature type="transmembrane region" description="Helical" evidence="1">
    <location>
        <begin position="50"/>
        <end position="68"/>
    </location>
</feature>
<reference evidence="3 4" key="2">
    <citation type="submission" date="2024-05" db="EMBL/GenBank/DDBJ databases">
        <authorList>
            <person name="Chen Y."/>
            <person name="Shah S."/>
            <person name="Dougan E. K."/>
            <person name="Thang M."/>
            <person name="Chan C."/>
        </authorList>
    </citation>
    <scope>NUCLEOTIDE SEQUENCE [LARGE SCALE GENOMIC DNA]</scope>
</reference>
<dbReference type="Proteomes" id="UP001152797">
    <property type="component" value="Unassembled WGS sequence"/>
</dbReference>
<keyword evidence="1" id="KW-0812">Transmembrane</keyword>
<evidence type="ECO:0000313" key="2">
    <source>
        <dbReference type="EMBL" id="CAI3979166.1"/>
    </source>
</evidence>
<organism evidence="2">
    <name type="scientific">Cladocopium goreaui</name>
    <dbReference type="NCBI Taxonomy" id="2562237"/>
    <lineage>
        <taxon>Eukaryota</taxon>
        <taxon>Sar</taxon>
        <taxon>Alveolata</taxon>
        <taxon>Dinophyceae</taxon>
        <taxon>Suessiales</taxon>
        <taxon>Symbiodiniaceae</taxon>
        <taxon>Cladocopium</taxon>
    </lineage>
</organism>
<dbReference type="EMBL" id="CAMXCT030000463">
    <property type="protein sequence ID" value="CAL4766478.1"/>
    <property type="molecule type" value="Genomic_DNA"/>
</dbReference>
<dbReference type="AlphaFoldDB" id="A0A9P1BW40"/>
<name>A0A9P1BW40_9DINO</name>
<keyword evidence="1" id="KW-0472">Membrane</keyword>
<keyword evidence="4" id="KW-1185">Reference proteome</keyword>
<feature type="transmembrane region" description="Helical" evidence="1">
    <location>
        <begin position="12"/>
        <end position="30"/>
    </location>
</feature>
<evidence type="ECO:0000313" key="4">
    <source>
        <dbReference type="Proteomes" id="UP001152797"/>
    </source>
</evidence>
<feature type="transmembrane region" description="Helical" evidence="1">
    <location>
        <begin position="89"/>
        <end position="111"/>
    </location>
</feature>
<gene>
    <name evidence="2" type="ORF">C1SCF055_LOCUS7138</name>
</gene>
<keyword evidence="1" id="KW-1133">Transmembrane helix</keyword>
<protein>
    <submittedName>
        <fullName evidence="2">Uncharacterized protein</fullName>
    </submittedName>
</protein>
<evidence type="ECO:0000256" key="1">
    <source>
        <dbReference type="SAM" id="Phobius"/>
    </source>
</evidence>
<dbReference type="EMBL" id="CAMXCT010000463">
    <property type="protein sequence ID" value="CAI3979166.1"/>
    <property type="molecule type" value="Genomic_DNA"/>
</dbReference>
<sequence length="240" mass="24627">MSCSKARGSGLRRLLLVSCTGGACAGLWFSLMLDEVVHFVQFQSFPSVQLGFSTALPGSALGACAATLSSTAPRRLRDFNTLAVAPQGLGSAVGSAAFGARVGLAAAWHLWWWLAANASGAILGATEGSMVLAPVVSFSVLAAMMVPAFWALLSFGAAGLFSGAVGGVVMATHGAMPAVMSVGQARLRSAVVMGALVTPGVVAASVACGLAPNVLQIFPQADPGRDQIDWRTKRSRFREM</sequence>
<proteinExistence type="predicted"/>
<dbReference type="PROSITE" id="PS51257">
    <property type="entry name" value="PROKAR_LIPOPROTEIN"/>
    <property type="match status" value="1"/>
</dbReference>
<accession>A0A9P1BW40</accession>
<dbReference type="EMBL" id="CAMXCT020000463">
    <property type="protein sequence ID" value="CAL1132541.1"/>
    <property type="molecule type" value="Genomic_DNA"/>
</dbReference>
<feature type="transmembrane region" description="Helical" evidence="1">
    <location>
        <begin position="191"/>
        <end position="215"/>
    </location>
</feature>